<protein>
    <submittedName>
        <fullName evidence="1">Uncharacterized protein</fullName>
    </submittedName>
</protein>
<dbReference type="EMBL" id="CM044706">
    <property type="protein sequence ID" value="KAI5656214.1"/>
    <property type="molecule type" value="Genomic_DNA"/>
</dbReference>
<evidence type="ECO:0000313" key="2">
    <source>
        <dbReference type="Proteomes" id="UP001060085"/>
    </source>
</evidence>
<proteinExistence type="predicted"/>
<comment type="caution">
    <text evidence="1">The sequence shown here is derived from an EMBL/GenBank/DDBJ whole genome shotgun (WGS) entry which is preliminary data.</text>
</comment>
<evidence type="ECO:0000313" key="1">
    <source>
        <dbReference type="EMBL" id="KAI5656214.1"/>
    </source>
</evidence>
<name>A0ACC0A5Y0_CATRO</name>
<keyword evidence="2" id="KW-1185">Reference proteome</keyword>
<sequence>MWGFGGSYYWGRKERGGKVEGIVVVFSWMSSQEKHLKNYVDLYYSLGWNSLICQSQFLNLFFPDKAAALASQIVTELVKELKIRPCPVVFASFSGGPKACMYKVLQIIESKCEEQPHLDEYRLVRDCVSGFIFDSTPVDFTSDLGTRFVLHPTVLKMSRTPPLASWIANGIASSLDALFLSRFESQRAEYWQTLYSTVSMRAPYLILCSEDDDLAPCHIICNFSQRIQELGGDVKLVKWSSSPHVGHYRHYPSEYKAAVTELLVKAALSYSKRIRQLEVEKMGLEGTNHEISEPFCNLRKAATSSQQSFQRIALDLNDHFFVPTSVEYHEDRDVGSIQDEHKERFIPLSTPPPRINAHGVLGQFLFDVCVPKNVENWDIKSSPSASRAPYGSTRRHSSFNPIKCIRRSRL</sequence>
<dbReference type="Proteomes" id="UP001060085">
    <property type="component" value="Linkage Group LG06"/>
</dbReference>
<gene>
    <name evidence="1" type="ORF">M9H77_25007</name>
</gene>
<reference evidence="2" key="1">
    <citation type="journal article" date="2023" name="Nat. Plants">
        <title>Single-cell RNA sequencing provides a high-resolution roadmap for understanding the multicellular compartmentation of specialized metabolism.</title>
        <authorList>
            <person name="Sun S."/>
            <person name="Shen X."/>
            <person name="Li Y."/>
            <person name="Li Y."/>
            <person name="Wang S."/>
            <person name="Li R."/>
            <person name="Zhang H."/>
            <person name="Shen G."/>
            <person name="Guo B."/>
            <person name="Wei J."/>
            <person name="Xu J."/>
            <person name="St-Pierre B."/>
            <person name="Chen S."/>
            <person name="Sun C."/>
        </authorList>
    </citation>
    <scope>NUCLEOTIDE SEQUENCE [LARGE SCALE GENOMIC DNA]</scope>
</reference>
<organism evidence="1 2">
    <name type="scientific">Catharanthus roseus</name>
    <name type="common">Madagascar periwinkle</name>
    <name type="synonym">Vinca rosea</name>
    <dbReference type="NCBI Taxonomy" id="4058"/>
    <lineage>
        <taxon>Eukaryota</taxon>
        <taxon>Viridiplantae</taxon>
        <taxon>Streptophyta</taxon>
        <taxon>Embryophyta</taxon>
        <taxon>Tracheophyta</taxon>
        <taxon>Spermatophyta</taxon>
        <taxon>Magnoliopsida</taxon>
        <taxon>eudicotyledons</taxon>
        <taxon>Gunneridae</taxon>
        <taxon>Pentapetalae</taxon>
        <taxon>asterids</taxon>
        <taxon>lamiids</taxon>
        <taxon>Gentianales</taxon>
        <taxon>Apocynaceae</taxon>
        <taxon>Rauvolfioideae</taxon>
        <taxon>Vinceae</taxon>
        <taxon>Catharanthinae</taxon>
        <taxon>Catharanthus</taxon>
    </lineage>
</organism>
<accession>A0ACC0A5Y0</accession>